<dbReference type="OrthoDB" id="31344at2157"/>
<evidence type="ECO:0000313" key="12">
    <source>
        <dbReference type="EMBL" id="SFM92782.1"/>
    </source>
</evidence>
<gene>
    <name evidence="12" type="ORF">SAMN04488696_2907</name>
</gene>
<dbReference type="Gene3D" id="1.10.510.10">
    <property type="entry name" value="Transferase(Phosphotransferase) domain 1"/>
    <property type="match status" value="1"/>
</dbReference>
<accession>A0A1I4UUY6</accession>
<reference evidence="13" key="1">
    <citation type="submission" date="2016-10" db="EMBL/GenBank/DDBJ databases">
        <authorList>
            <person name="Varghese N."/>
            <person name="Submissions S."/>
        </authorList>
    </citation>
    <scope>NUCLEOTIDE SEQUENCE [LARGE SCALE GENOMIC DNA]</scope>
    <source>
        <strain evidence="13">Mob M</strain>
    </source>
</reference>
<dbReference type="NCBIfam" id="NF011462">
    <property type="entry name" value="PRK14879.1-3"/>
    <property type="match status" value="1"/>
</dbReference>
<evidence type="ECO:0000256" key="5">
    <source>
        <dbReference type="ARBA" id="ARBA00022694"/>
    </source>
</evidence>
<dbReference type="NCBIfam" id="TIGR03724">
    <property type="entry name" value="arch_bud32"/>
    <property type="match status" value="1"/>
</dbReference>
<dbReference type="AlphaFoldDB" id="A0A1I4UUY6"/>
<comment type="catalytic activity">
    <reaction evidence="10">
        <text>L-seryl-[protein] + ATP = O-phospho-L-seryl-[protein] + ADP + H(+)</text>
        <dbReference type="Rhea" id="RHEA:17989"/>
        <dbReference type="Rhea" id="RHEA-COMP:9863"/>
        <dbReference type="Rhea" id="RHEA-COMP:11604"/>
        <dbReference type="ChEBI" id="CHEBI:15378"/>
        <dbReference type="ChEBI" id="CHEBI:29999"/>
        <dbReference type="ChEBI" id="CHEBI:30616"/>
        <dbReference type="ChEBI" id="CHEBI:83421"/>
        <dbReference type="ChEBI" id="CHEBI:456216"/>
        <dbReference type="EC" id="2.7.11.1"/>
    </reaction>
</comment>
<keyword evidence="7 12" id="KW-0418">Kinase</keyword>
<protein>
    <recommendedName>
        <fullName evidence="2">non-specific serine/threonine protein kinase</fullName>
        <ecNumber evidence="2">2.7.11.1</ecNumber>
    </recommendedName>
</protein>
<dbReference type="STRING" id="487685.SAMN04488696_2907"/>
<dbReference type="Pfam" id="PF01163">
    <property type="entry name" value="RIO1"/>
    <property type="match status" value="1"/>
</dbReference>
<dbReference type="InterPro" id="IPR008266">
    <property type="entry name" value="Tyr_kinase_AS"/>
</dbReference>
<keyword evidence="5" id="KW-0819">tRNA processing</keyword>
<evidence type="ECO:0000256" key="10">
    <source>
        <dbReference type="ARBA" id="ARBA00048679"/>
    </source>
</evidence>
<dbReference type="GO" id="GO:0005829">
    <property type="term" value="C:cytosol"/>
    <property type="evidence" value="ECO:0007669"/>
    <property type="project" value="TreeGrafter"/>
</dbReference>
<organism evidence="12 13">
    <name type="scientific">Methanolobus profundi</name>
    <dbReference type="NCBI Taxonomy" id="487685"/>
    <lineage>
        <taxon>Archaea</taxon>
        <taxon>Methanobacteriati</taxon>
        <taxon>Methanobacteriota</taxon>
        <taxon>Stenosarchaea group</taxon>
        <taxon>Methanomicrobia</taxon>
        <taxon>Methanosarcinales</taxon>
        <taxon>Methanosarcinaceae</taxon>
        <taxon>Methanolobus</taxon>
    </lineage>
</organism>
<dbReference type="InterPro" id="IPR000719">
    <property type="entry name" value="Prot_kinase_dom"/>
</dbReference>
<dbReference type="EMBL" id="FOUJ01000008">
    <property type="protein sequence ID" value="SFM92782.1"/>
    <property type="molecule type" value="Genomic_DNA"/>
</dbReference>
<dbReference type="GO" id="GO:0008033">
    <property type="term" value="P:tRNA processing"/>
    <property type="evidence" value="ECO:0007669"/>
    <property type="project" value="UniProtKB-KW"/>
</dbReference>
<dbReference type="SUPFAM" id="SSF56112">
    <property type="entry name" value="Protein kinase-like (PK-like)"/>
    <property type="match status" value="1"/>
</dbReference>
<evidence type="ECO:0000256" key="7">
    <source>
        <dbReference type="ARBA" id="ARBA00022777"/>
    </source>
</evidence>
<name>A0A1I4UUY6_9EURY</name>
<comment type="catalytic activity">
    <reaction evidence="9">
        <text>L-threonyl-[protein] + ATP = O-phospho-L-threonyl-[protein] + ADP + H(+)</text>
        <dbReference type="Rhea" id="RHEA:46608"/>
        <dbReference type="Rhea" id="RHEA-COMP:11060"/>
        <dbReference type="Rhea" id="RHEA-COMP:11605"/>
        <dbReference type="ChEBI" id="CHEBI:15378"/>
        <dbReference type="ChEBI" id="CHEBI:30013"/>
        <dbReference type="ChEBI" id="CHEBI:30616"/>
        <dbReference type="ChEBI" id="CHEBI:61977"/>
        <dbReference type="ChEBI" id="CHEBI:456216"/>
        <dbReference type="EC" id="2.7.11.1"/>
    </reaction>
</comment>
<keyword evidence="4" id="KW-0808">Transferase</keyword>
<dbReference type="InterPro" id="IPR022495">
    <property type="entry name" value="Bud32"/>
</dbReference>
<dbReference type="GO" id="GO:0004674">
    <property type="term" value="F:protein serine/threonine kinase activity"/>
    <property type="evidence" value="ECO:0007669"/>
    <property type="project" value="UniProtKB-KW"/>
</dbReference>
<keyword evidence="3" id="KW-0723">Serine/threonine-protein kinase</keyword>
<dbReference type="RefSeq" id="WP_091938195.1">
    <property type="nucleotide sequence ID" value="NZ_FOUJ01000008.1"/>
</dbReference>
<evidence type="ECO:0000313" key="13">
    <source>
        <dbReference type="Proteomes" id="UP000198535"/>
    </source>
</evidence>
<dbReference type="EC" id="2.7.11.1" evidence="2"/>
<proteinExistence type="inferred from homology"/>
<evidence type="ECO:0000256" key="8">
    <source>
        <dbReference type="ARBA" id="ARBA00022840"/>
    </source>
</evidence>
<sequence length="190" mass="21807">MYLTSGAEATVKLEDGIIIKERVPKSYRVRELDERIRKERTKAEARLLSEARRAGVPTPVIYDIENSTIKMQYLDGTAMKYVIDEKLSEQIGILIADLHGAGIVHGDLTTSNLILFNDRVYMIDFGLSFFDSSTEARGVDVHVLFQTFESTHKDHEKLIEAFCRGYRQDFEQADEVLERVKDIEKRGRYA</sequence>
<evidence type="ECO:0000256" key="2">
    <source>
        <dbReference type="ARBA" id="ARBA00012513"/>
    </source>
</evidence>
<feature type="domain" description="Protein kinase" evidence="11">
    <location>
        <begin position="1"/>
        <end position="190"/>
    </location>
</feature>
<evidence type="ECO:0000256" key="3">
    <source>
        <dbReference type="ARBA" id="ARBA00022527"/>
    </source>
</evidence>
<keyword evidence="6" id="KW-0547">Nucleotide-binding</keyword>
<evidence type="ECO:0000256" key="4">
    <source>
        <dbReference type="ARBA" id="ARBA00022679"/>
    </source>
</evidence>
<evidence type="ECO:0000259" key="11">
    <source>
        <dbReference type="PROSITE" id="PS50011"/>
    </source>
</evidence>
<dbReference type="InterPro" id="IPR018934">
    <property type="entry name" value="RIO_dom"/>
</dbReference>
<evidence type="ECO:0000256" key="9">
    <source>
        <dbReference type="ARBA" id="ARBA00047899"/>
    </source>
</evidence>
<comment type="similarity">
    <text evidence="1">Belongs to the protein kinase superfamily. BUD32 family.</text>
</comment>
<dbReference type="Gene3D" id="3.30.200.20">
    <property type="entry name" value="Phosphorylase Kinase, domain 1"/>
    <property type="match status" value="1"/>
</dbReference>
<dbReference type="Proteomes" id="UP000198535">
    <property type="component" value="Unassembled WGS sequence"/>
</dbReference>
<dbReference type="PROSITE" id="PS50011">
    <property type="entry name" value="PROTEIN_KINASE_DOM"/>
    <property type="match status" value="1"/>
</dbReference>
<keyword evidence="13" id="KW-1185">Reference proteome</keyword>
<dbReference type="GO" id="GO:0005524">
    <property type="term" value="F:ATP binding"/>
    <property type="evidence" value="ECO:0007669"/>
    <property type="project" value="UniProtKB-KW"/>
</dbReference>
<dbReference type="NCBIfam" id="NF011463">
    <property type="entry name" value="PRK14879.1-4"/>
    <property type="match status" value="1"/>
</dbReference>
<keyword evidence="8" id="KW-0067">ATP-binding</keyword>
<dbReference type="InterPro" id="IPR011009">
    <property type="entry name" value="Kinase-like_dom_sf"/>
</dbReference>
<dbReference type="PANTHER" id="PTHR12209">
    <property type="entry name" value="NON-SPECIFIC SERINE/THREONINE PROTEIN KINASE"/>
    <property type="match status" value="1"/>
</dbReference>
<dbReference type="PANTHER" id="PTHR12209:SF0">
    <property type="entry name" value="EKC_KEOPS COMPLEX SUBUNIT TP53RK"/>
    <property type="match status" value="1"/>
</dbReference>
<dbReference type="PROSITE" id="PS00109">
    <property type="entry name" value="PROTEIN_KINASE_TYR"/>
    <property type="match status" value="1"/>
</dbReference>
<evidence type="ECO:0000256" key="1">
    <source>
        <dbReference type="ARBA" id="ARBA00010630"/>
    </source>
</evidence>
<evidence type="ECO:0000256" key="6">
    <source>
        <dbReference type="ARBA" id="ARBA00022741"/>
    </source>
</evidence>